<accession>A0A2U2PD78</accession>
<evidence type="ECO:0000256" key="1">
    <source>
        <dbReference type="SAM" id="MobiDB-lite"/>
    </source>
</evidence>
<dbReference type="AlphaFoldDB" id="A0A2U2PD78"/>
<feature type="region of interest" description="Disordered" evidence="1">
    <location>
        <begin position="1"/>
        <end position="34"/>
    </location>
</feature>
<name>A0A2U2PD78_9SPHI</name>
<dbReference type="Proteomes" id="UP000245647">
    <property type="component" value="Unassembled WGS sequence"/>
</dbReference>
<organism evidence="2 3">
    <name type="scientific">Pararcticibacter amylolyticus</name>
    <dbReference type="NCBI Taxonomy" id="2173175"/>
    <lineage>
        <taxon>Bacteria</taxon>
        <taxon>Pseudomonadati</taxon>
        <taxon>Bacteroidota</taxon>
        <taxon>Sphingobacteriia</taxon>
        <taxon>Sphingobacteriales</taxon>
        <taxon>Sphingobacteriaceae</taxon>
        <taxon>Pararcticibacter</taxon>
    </lineage>
</organism>
<feature type="compositionally biased region" description="Low complexity" evidence="1">
    <location>
        <begin position="17"/>
        <end position="27"/>
    </location>
</feature>
<gene>
    <name evidence="2" type="ORF">DDR33_17465</name>
</gene>
<sequence>MNQRVQQKMAELKKMASKSAKPASATSEMAFGSDSLSKVIRNSKDAEVFMAELDSIARRAK</sequence>
<proteinExistence type="predicted"/>
<evidence type="ECO:0000313" key="2">
    <source>
        <dbReference type="EMBL" id="PWG79310.1"/>
    </source>
</evidence>
<protein>
    <submittedName>
        <fullName evidence="2">Uncharacterized protein</fullName>
    </submittedName>
</protein>
<dbReference type="RefSeq" id="WP_109417094.1">
    <property type="nucleotide sequence ID" value="NZ_QEAS01000015.1"/>
</dbReference>
<keyword evidence="3" id="KW-1185">Reference proteome</keyword>
<dbReference type="EMBL" id="QEAS01000015">
    <property type="protein sequence ID" value="PWG79310.1"/>
    <property type="molecule type" value="Genomic_DNA"/>
</dbReference>
<reference evidence="2 3" key="1">
    <citation type="submission" date="2018-04" db="EMBL/GenBank/DDBJ databases">
        <title>Pedobacter chongqingensis sp. nov., isolated from a rottenly hemp rope.</title>
        <authorList>
            <person name="Cai Y."/>
        </authorList>
    </citation>
    <scope>NUCLEOTIDE SEQUENCE [LARGE SCALE GENOMIC DNA]</scope>
    <source>
        <strain evidence="2 3">FJ4-8</strain>
    </source>
</reference>
<comment type="caution">
    <text evidence="2">The sequence shown here is derived from an EMBL/GenBank/DDBJ whole genome shotgun (WGS) entry which is preliminary data.</text>
</comment>
<evidence type="ECO:0000313" key="3">
    <source>
        <dbReference type="Proteomes" id="UP000245647"/>
    </source>
</evidence>